<dbReference type="HOGENOM" id="CLU_2607676_0_0_1"/>
<gene>
    <name evidence="1" type="ORF">BN14_06610</name>
</gene>
<sequence>MASETIAIEGDYAISLDFTWKPEFEAVLDTIAETNMVDIEWDDLRDMLKHKLVQNLSRTQSKKLRLLLHPPPLMPHLFP</sequence>
<proteinExistence type="predicted"/>
<dbReference type="EMBL" id="CAOJ01010028">
    <property type="protein sequence ID" value="CCO32548.1"/>
    <property type="molecule type" value="Genomic_DNA"/>
</dbReference>
<evidence type="ECO:0000313" key="1">
    <source>
        <dbReference type="EMBL" id="CCO32548.1"/>
    </source>
</evidence>
<evidence type="ECO:0000313" key="2">
    <source>
        <dbReference type="Proteomes" id="UP000012065"/>
    </source>
</evidence>
<dbReference type="Proteomes" id="UP000012065">
    <property type="component" value="Unassembled WGS sequence"/>
</dbReference>
<comment type="caution">
    <text evidence="1">The sequence shown here is derived from an EMBL/GenBank/DDBJ whole genome shotgun (WGS) entry which is preliminary data.</text>
</comment>
<dbReference type="AlphaFoldDB" id="M5BY30"/>
<accession>M5BY30</accession>
<reference evidence="1 2" key="1">
    <citation type="journal article" date="2013" name="J. Biotechnol.">
        <title>Establishment and interpretation of the genome sequence of the phytopathogenic fungus Rhizoctonia solani AG1-IB isolate 7/3/14.</title>
        <authorList>
            <person name="Wibberg D.W."/>
            <person name="Jelonek L.J."/>
            <person name="Rupp O.R."/>
            <person name="Hennig M.H."/>
            <person name="Eikmeyer F.E."/>
            <person name="Goesmann A.G."/>
            <person name="Hartmann A.H."/>
            <person name="Borriss R.B."/>
            <person name="Grosch R.G."/>
            <person name="Puehler A.P."/>
            <person name="Schlueter A.S."/>
        </authorList>
    </citation>
    <scope>NUCLEOTIDE SEQUENCE [LARGE SCALE GENOMIC DNA]</scope>
    <source>
        <strain evidence="2">AG1-IB / isolate 7/3/14</strain>
    </source>
</reference>
<organism evidence="1 2">
    <name type="scientific">Thanatephorus cucumeris (strain AG1-IB / isolate 7/3/14)</name>
    <name type="common">Lettuce bottom rot fungus</name>
    <name type="synonym">Rhizoctonia solani</name>
    <dbReference type="NCBI Taxonomy" id="1108050"/>
    <lineage>
        <taxon>Eukaryota</taxon>
        <taxon>Fungi</taxon>
        <taxon>Dikarya</taxon>
        <taxon>Basidiomycota</taxon>
        <taxon>Agaricomycotina</taxon>
        <taxon>Agaricomycetes</taxon>
        <taxon>Cantharellales</taxon>
        <taxon>Ceratobasidiaceae</taxon>
        <taxon>Rhizoctonia</taxon>
        <taxon>Rhizoctonia solani AG-1</taxon>
    </lineage>
</organism>
<protein>
    <submittedName>
        <fullName evidence="1">Uncharacterized protein</fullName>
    </submittedName>
</protein>
<name>M5BY30_THACB</name>